<dbReference type="GO" id="GO:0000049">
    <property type="term" value="F:tRNA binding"/>
    <property type="evidence" value="ECO:0007669"/>
    <property type="project" value="UniProtKB-UniRule"/>
</dbReference>
<dbReference type="Gene3D" id="3.30.930.10">
    <property type="entry name" value="Bira Bifunctional Protein, Domain 2"/>
    <property type="match status" value="1"/>
</dbReference>
<comment type="subunit">
    <text evidence="3 15">Tetramer of two alpha and two beta subunits.</text>
</comment>
<comment type="subcellular location">
    <subcellularLocation>
        <location evidence="1 15">Cytoplasm</location>
    </subcellularLocation>
</comment>
<dbReference type="Pfam" id="PF03483">
    <property type="entry name" value="B3_4"/>
    <property type="match status" value="1"/>
</dbReference>
<evidence type="ECO:0000259" key="19">
    <source>
        <dbReference type="PROSITE" id="PS51483"/>
    </source>
</evidence>
<dbReference type="Pfam" id="PF03484">
    <property type="entry name" value="B5"/>
    <property type="match status" value="1"/>
</dbReference>
<dbReference type="CDD" id="cd02796">
    <property type="entry name" value="tRNA_bind_bactPheRS"/>
    <property type="match status" value="1"/>
</dbReference>
<evidence type="ECO:0000313" key="20">
    <source>
        <dbReference type="EMBL" id="TPE49360.1"/>
    </source>
</evidence>
<dbReference type="SMART" id="SM00896">
    <property type="entry name" value="FDX-ACB"/>
    <property type="match status" value="1"/>
</dbReference>
<dbReference type="SUPFAM" id="SSF55681">
    <property type="entry name" value="Class II aaRS and biotin synthetases"/>
    <property type="match status" value="1"/>
</dbReference>
<dbReference type="FunFam" id="2.40.50.140:FF:000045">
    <property type="entry name" value="Phenylalanine--tRNA ligase beta subunit"/>
    <property type="match status" value="1"/>
</dbReference>
<sequence length="802" mass="85123">MKFTLSWLKDHLETTATLEEITFALTDLGLEVEGVTDPGAELAAFTVGEVLEAEPHPDADKLRVCKVATAAGETQIVCGAPNARAGIKVVVSKPGDYIPGLDLTIKVGKIRGVESHGMMLSEREMKLSDEHDGILELPAEAPVGAKLTDVLRFDPVIEIAITPNRPDALGVAGIARDLAARGLGTVKTPAVEPVPGAFPNPIGVYLAPDVASEACPLFVGRLIRGVRNGPSPRWMQDRLRAIGLRPISALVDITNYVTFDRGRPLHVFDAGKVHGGALTVRLAKPGETLLALDGKTYAFDGSETVIADQKGVESIGGIMGGERSGCTEATTDVFVEAAYFDPVRTARTGRRLRINSDARYRFDRGVDPAFTMPGAELATRLILEICGGEPSETSLWGAIPDTARSYTLDPARVVSLVGMEIPRAEQVRILNALGFSTRDEGEKLVADVPSWRPDVQGEADLVEEVARVASLTRLEGKPLPRPTGVAKPVLTPAQRRETQVRRRIAALGYNECVTYSFIDREAAELFGGGGEAVRLENPISSEMSHLRPDLIPGLLRAAARNQARGFADLALFEVGAVFAGGEPEDQAAMAGGIRVGQTAPRDTLGSRRPVDLHDARADAEAALAALGLTAAPMIQRIAPGWFHPGRSAALTLGPKTVLAVFGELHPRVLQALDVKGPAVAFTVNLAAVPMPRNRAATRPALAISDFQPVERDFAFVLDEKVEAEAVLRAARGADKALITAVSVFDIFAGPKAEAQMGPGKKSMAISVRLEPSRATLTEAEIEAVSAKVIAGVTKATGGTLRS</sequence>
<reference evidence="20 21" key="1">
    <citation type="submission" date="2019-06" db="EMBL/GenBank/DDBJ databases">
        <title>A novel bacterium of genus Amaricoccus, isolated from marine sediment.</title>
        <authorList>
            <person name="Huang H."/>
            <person name="Mo K."/>
            <person name="Hu Y."/>
        </authorList>
    </citation>
    <scope>NUCLEOTIDE SEQUENCE [LARGE SCALE GENOMIC DNA]</scope>
    <source>
        <strain evidence="20 21">HB172011</strain>
    </source>
</reference>
<dbReference type="GO" id="GO:0009328">
    <property type="term" value="C:phenylalanine-tRNA ligase complex"/>
    <property type="evidence" value="ECO:0007669"/>
    <property type="project" value="TreeGrafter"/>
</dbReference>
<evidence type="ECO:0000256" key="15">
    <source>
        <dbReference type="HAMAP-Rule" id="MF_00283"/>
    </source>
</evidence>
<dbReference type="InterPro" id="IPR045864">
    <property type="entry name" value="aa-tRNA-synth_II/BPL/LPL"/>
</dbReference>
<keyword evidence="5 16" id="KW-0820">tRNA-binding</keyword>
<evidence type="ECO:0000259" key="18">
    <source>
        <dbReference type="PROSITE" id="PS51447"/>
    </source>
</evidence>
<dbReference type="Gene3D" id="3.30.70.380">
    <property type="entry name" value="Ferrodoxin-fold anticodon-binding domain"/>
    <property type="match status" value="1"/>
</dbReference>
<feature type="binding site" evidence="15">
    <location>
        <position position="454"/>
    </location>
    <ligand>
        <name>Mg(2+)</name>
        <dbReference type="ChEBI" id="CHEBI:18420"/>
        <note>shared with alpha subunit</note>
    </ligand>
</feature>
<feature type="domain" description="B5" evidence="19">
    <location>
        <begin position="401"/>
        <end position="476"/>
    </location>
</feature>
<name>A0A501WLV1_9RHOB</name>
<keyword evidence="21" id="KW-1185">Reference proteome</keyword>
<feature type="binding site" evidence="15">
    <location>
        <position position="464"/>
    </location>
    <ligand>
        <name>Mg(2+)</name>
        <dbReference type="ChEBI" id="CHEBI:18420"/>
        <note>shared with alpha subunit</note>
    </ligand>
</feature>
<dbReference type="SUPFAM" id="SSF46955">
    <property type="entry name" value="Putative DNA-binding domain"/>
    <property type="match status" value="1"/>
</dbReference>
<protein>
    <recommendedName>
        <fullName evidence="15">Phenylalanine--tRNA ligase beta subunit</fullName>
        <ecNumber evidence="15">6.1.1.20</ecNumber>
    </recommendedName>
    <alternativeName>
        <fullName evidence="15">Phenylalanyl-tRNA synthetase beta subunit</fullName>
        <shortName evidence="15">PheRS</shortName>
    </alternativeName>
</protein>
<keyword evidence="9 15" id="KW-0067">ATP-binding</keyword>
<dbReference type="SUPFAM" id="SSF54991">
    <property type="entry name" value="Anticodon-binding domain of PheRS"/>
    <property type="match status" value="1"/>
</dbReference>
<dbReference type="Gene3D" id="3.50.40.10">
    <property type="entry name" value="Phenylalanyl-trna Synthetase, Chain B, domain 3"/>
    <property type="match status" value="1"/>
</dbReference>
<dbReference type="InterPro" id="IPR009061">
    <property type="entry name" value="DNA-bd_dom_put_sf"/>
</dbReference>
<keyword evidence="6 15" id="KW-0436">Ligase</keyword>
<feature type="domain" description="TRNA-binding" evidence="17">
    <location>
        <begin position="39"/>
        <end position="148"/>
    </location>
</feature>
<keyword evidence="13 15" id="KW-0030">Aminoacyl-tRNA synthetase</keyword>
<keyword evidence="4 15" id="KW-0963">Cytoplasm</keyword>
<dbReference type="PANTHER" id="PTHR10947">
    <property type="entry name" value="PHENYLALANYL-TRNA SYNTHETASE BETA CHAIN AND LEUCINE-RICH REPEAT-CONTAINING PROTEIN 47"/>
    <property type="match status" value="1"/>
</dbReference>
<dbReference type="InterPro" id="IPR041616">
    <property type="entry name" value="PheRS_beta_core"/>
</dbReference>
<dbReference type="InterPro" id="IPR005147">
    <property type="entry name" value="tRNA_synthase_B5-dom"/>
</dbReference>
<comment type="cofactor">
    <cofactor evidence="15">
        <name>Mg(2+)</name>
        <dbReference type="ChEBI" id="CHEBI:18420"/>
    </cofactor>
    <text evidence="15">Binds 2 magnesium ions per tetramer.</text>
</comment>
<dbReference type="GO" id="GO:0006432">
    <property type="term" value="P:phenylalanyl-tRNA aminoacylation"/>
    <property type="evidence" value="ECO:0007669"/>
    <property type="project" value="UniProtKB-UniRule"/>
</dbReference>
<dbReference type="Proteomes" id="UP000319255">
    <property type="component" value="Unassembled WGS sequence"/>
</dbReference>
<evidence type="ECO:0000259" key="17">
    <source>
        <dbReference type="PROSITE" id="PS50886"/>
    </source>
</evidence>
<dbReference type="EMBL" id="VFRP01000015">
    <property type="protein sequence ID" value="TPE49360.1"/>
    <property type="molecule type" value="Genomic_DNA"/>
</dbReference>
<dbReference type="InterPro" id="IPR004532">
    <property type="entry name" value="Phe-tRNA-ligase_IIc_bsu_bact"/>
</dbReference>
<dbReference type="Gene3D" id="2.40.50.140">
    <property type="entry name" value="Nucleic acid-binding proteins"/>
    <property type="match status" value="1"/>
</dbReference>
<accession>A0A501WLV1</accession>
<comment type="similarity">
    <text evidence="2 15">Belongs to the phenylalanyl-tRNA synthetase beta subunit family. Type 1 subfamily.</text>
</comment>
<dbReference type="Pfam" id="PF01588">
    <property type="entry name" value="tRNA_bind"/>
    <property type="match status" value="1"/>
</dbReference>
<dbReference type="SUPFAM" id="SSF50249">
    <property type="entry name" value="Nucleic acid-binding proteins"/>
    <property type="match status" value="1"/>
</dbReference>
<evidence type="ECO:0000256" key="9">
    <source>
        <dbReference type="ARBA" id="ARBA00022840"/>
    </source>
</evidence>
<dbReference type="InterPro" id="IPR005121">
    <property type="entry name" value="Fdx_antiC-bd"/>
</dbReference>
<evidence type="ECO:0000256" key="16">
    <source>
        <dbReference type="PROSITE-ProRule" id="PRU00209"/>
    </source>
</evidence>
<dbReference type="InterPro" id="IPR045060">
    <property type="entry name" value="Phe-tRNA-ligase_IIc_bsu"/>
</dbReference>
<keyword evidence="11 16" id="KW-0694">RNA-binding</keyword>
<keyword evidence="10 15" id="KW-0460">Magnesium</keyword>
<dbReference type="Pfam" id="PF03147">
    <property type="entry name" value="FDX-ACB"/>
    <property type="match status" value="1"/>
</dbReference>
<keyword evidence="7 15" id="KW-0479">Metal-binding</keyword>
<evidence type="ECO:0000256" key="3">
    <source>
        <dbReference type="ARBA" id="ARBA00011209"/>
    </source>
</evidence>
<feature type="domain" description="FDX-ACB" evidence="18">
    <location>
        <begin position="704"/>
        <end position="801"/>
    </location>
</feature>
<dbReference type="SUPFAM" id="SSF56037">
    <property type="entry name" value="PheT/TilS domain"/>
    <property type="match status" value="1"/>
</dbReference>
<evidence type="ECO:0000256" key="14">
    <source>
        <dbReference type="ARBA" id="ARBA00049255"/>
    </source>
</evidence>
<evidence type="ECO:0000256" key="6">
    <source>
        <dbReference type="ARBA" id="ARBA00022598"/>
    </source>
</evidence>
<gene>
    <name evidence="15" type="primary">pheT</name>
    <name evidence="20" type="ORF">FJM51_14615</name>
</gene>
<dbReference type="InterPro" id="IPR012340">
    <property type="entry name" value="NA-bd_OB-fold"/>
</dbReference>
<dbReference type="GO" id="GO:0000287">
    <property type="term" value="F:magnesium ion binding"/>
    <property type="evidence" value="ECO:0007669"/>
    <property type="project" value="UniProtKB-UniRule"/>
</dbReference>
<keyword evidence="8 15" id="KW-0547">Nucleotide-binding</keyword>
<comment type="caution">
    <text evidence="20">The sequence shown here is derived from an EMBL/GenBank/DDBJ whole genome shotgun (WGS) entry which is preliminary data.</text>
</comment>
<evidence type="ECO:0000256" key="8">
    <source>
        <dbReference type="ARBA" id="ARBA00022741"/>
    </source>
</evidence>
<keyword evidence="12 15" id="KW-0648">Protein biosynthesis</keyword>
<evidence type="ECO:0000256" key="4">
    <source>
        <dbReference type="ARBA" id="ARBA00022490"/>
    </source>
</evidence>
<evidence type="ECO:0000256" key="13">
    <source>
        <dbReference type="ARBA" id="ARBA00023146"/>
    </source>
</evidence>
<proteinExistence type="inferred from homology"/>
<dbReference type="OrthoDB" id="9805455at2"/>
<evidence type="ECO:0000256" key="7">
    <source>
        <dbReference type="ARBA" id="ARBA00022723"/>
    </source>
</evidence>
<dbReference type="Gene3D" id="3.30.56.10">
    <property type="match status" value="2"/>
</dbReference>
<comment type="catalytic activity">
    <reaction evidence="14 15">
        <text>tRNA(Phe) + L-phenylalanine + ATP = L-phenylalanyl-tRNA(Phe) + AMP + diphosphate + H(+)</text>
        <dbReference type="Rhea" id="RHEA:19413"/>
        <dbReference type="Rhea" id="RHEA-COMP:9668"/>
        <dbReference type="Rhea" id="RHEA-COMP:9699"/>
        <dbReference type="ChEBI" id="CHEBI:15378"/>
        <dbReference type="ChEBI" id="CHEBI:30616"/>
        <dbReference type="ChEBI" id="CHEBI:33019"/>
        <dbReference type="ChEBI" id="CHEBI:58095"/>
        <dbReference type="ChEBI" id="CHEBI:78442"/>
        <dbReference type="ChEBI" id="CHEBI:78531"/>
        <dbReference type="ChEBI" id="CHEBI:456215"/>
        <dbReference type="EC" id="6.1.1.20"/>
    </reaction>
</comment>
<feature type="binding site" evidence="15">
    <location>
        <position position="463"/>
    </location>
    <ligand>
        <name>Mg(2+)</name>
        <dbReference type="ChEBI" id="CHEBI:18420"/>
        <note>shared with alpha subunit</note>
    </ligand>
</feature>
<evidence type="ECO:0000313" key="21">
    <source>
        <dbReference type="Proteomes" id="UP000319255"/>
    </source>
</evidence>
<dbReference type="RefSeq" id="WP_140454881.1">
    <property type="nucleotide sequence ID" value="NZ_VFRP01000015.1"/>
</dbReference>
<dbReference type="SMART" id="SM00873">
    <property type="entry name" value="B3_4"/>
    <property type="match status" value="1"/>
</dbReference>
<evidence type="ECO:0000256" key="1">
    <source>
        <dbReference type="ARBA" id="ARBA00004496"/>
    </source>
</evidence>
<dbReference type="Pfam" id="PF17759">
    <property type="entry name" value="tRNA_synthFbeta"/>
    <property type="match status" value="1"/>
</dbReference>
<feature type="binding site" evidence="15">
    <location>
        <position position="460"/>
    </location>
    <ligand>
        <name>Mg(2+)</name>
        <dbReference type="ChEBI" id="CHEBI:18420"/>
        <note>shared with alpha subunit</note>
    </ligand>
</feature>
<dbReference type="InterPro" id="IPR005146">
    <property type="entry name" value="B3/B4_tRNA-bd"/>
</dbReference>
<evidence type="ECO:0000256" key="12">
    <source>
        <dbReference type="ARBA" id="ARBA00022917"/>
    </source>
</evidence>
<dbReference type="EC" id="6.1.1.20" evidence="15"/>
<dbReference type="PROSITE" id="PS50886">
    <property type="entry name" value="TRBD"/>
    <property type="match status" value="1"/>
</dbReference>
<dbReference type="InterPro" id="IPR036690">
    <property type="entry name" value="Fdx_antiC-bd_sf"/>
</dbReference>
<dbReference type="GO" id="GO:0005524">
    <property type="term" value="F:ATP binding"/>
    <property type="evidence" value="ECO:0007669"/>
    <property type="project" value="UniProtKB-UniRule"/>
</dbReference>
<dbReference type="InterPro" id="IPR002547">
    <property type="entry name" value="tRNA-bd_dom"/>
</dbReference>
<dbReference type="PROSITE" id="PS51483">
    <property type="entry name" value="B5"/>
    <property type="match status" value="1"/>
</dbReference>
<dbReference type="InterPro" id="IPR020825">
    <property type="entry name" value="Phe-tRNA_synthase-like_B3/B4"/>
</dbReference>
<dbReference type="SMART" id="SM00874">
    <property type="entry name" value="B5"/>
    <property type="match status" value="1"/>
</dbReference>
<evidence type="ECO:0000256" key="2">
    <source>
        <dbReference type="ARBA" id="ARBA00008653"/>
    </source>
</evidence>
<dbReference type="GO" id="GO:0004826">
    <property type="term" value="F:phenylalanine-tRNA ligase activity"/>
    <property type="evidence" value="ECO:0007669"/>
    <property type="project" value="UniProtKB-UniRule"/>
</dbReference>
<dbReference type="InterPro" id="IPR033714">
    <property type="entry name" value="tRNA_bind_bactPheRS"/>
</dbReference>
<evidence type="ECO:0000256" key="11">
    <source>
        <dbReference type="ARBA" id="ARBA00022884"/>
    </source>
</evidence>
<dbReference type="PANTHER" id="PTHR10947:SF0">
    <property type="entry name" value="PHENYLALANINE--TRNA LIGASE BETA SUBUNIT"/>
    <property type="match status" value="1"/>
</dbReference>
<organism evidence="20 21">
    <name type="scientific">Amaricoccus solimangrovi</name>
    <dbReference type="NCBI Taxonomy" id="2589815"/>
    <lineage>
        <taxon>Bacteria</taxon>
        <taxon>Pseudomonadati</taxon>
        <taxon>Pseudomonadota</taxon>
        <taxon>Alphaproteobacteria</taxon>
        <taxon>Rhodobacterales</taxon>
        <taxon>Paracoccaceae</taxon>
        <taxon>Amaricoccus</taxon>
    </lineage>
</organism>
<dbReference type="NCBIfam" id="NF045760">
    <property type="entry name" value="YtpR"/>
    <property type="match status" value="1"/>
</dbReference>
<dbReference type="NCBIfam" id="TIGR00472">
    <property type="entry name" value="pheT_bact"/>
    <property type="match status" value="1"/>
</dbReference>
<dbReference type="AlphaFoldDB" id="A0A501WLV1"/>
<evidence type="ECO:0000256" key="5">
    <source>
        <dbReference type="ARBA" id="ARBA00022555"/>
    </source>
</evidence>
<dbReference type="HAMAP" id="MF_00283">
    <property type="entry name" value="Phe_tRNA_synth_beta1"/>
    <property type="match status" value="1"/>
</dbReference>
<dbReference type="CDD" id="cd00769">
    <property type="entry name" value="PheRS_beta_core"/>
    <property type="match status" value="1"/>
</dbReference>
<dbReference type="PROSITE" id="PS51447">
    <property type="entry name" value="FDX_ACB"/>
    <property type="match status" value="1"/>
</dbReference>
<evidence type="ECO:0000256" key="10">
    <source>
        <dbReference type="ARBA" id="ARBA00022842"/>
    </source>
</evidence>